<dbReference type="OrthoDB" id="775261at2759"/>
<dbReference type="SUPFAM" id="SSF47459">
    <property type="entry name" value="HLH, helix-loop-helix DNA-binding domain"/>
    <property type="match status" value="1"/>
</dbReference>
<feature type="compositionally biased region" description="Polar residues" evidence="7">
    <location>
        <begin position="101"/>
        <end position="110"/>
    </location>
</feature>
<dbReference type="Gene3D" id="4.10.280.10">
    <property type="entry name" value="Helix-loop-helix DNA-binding domain"/>
    <property type="match status" value="1"/>
</dbReference>
<evidence type="ECO:0000256" key="2">
    <source>
        <dbReference type="ARBA" id="ARBA00005711"/>
    </source>
</evidence>
<dbReference type="InterPro" id="IPR036638">
    <property type="entry name" value="HLH_DNA-bd_sf"/>
</dbReference>
<gene>
    <name evidence="9" type="ORF">Pyn_31392</name>
</gene>
<dbReference type="PANTHER" id="PTHR45855:SF12">
    <property type="entry name" value="TRANSCRIPTION FACTOR PIF7-LIKE ISOFORM X1"/>
    <property type="match status" value="1"/>
</dbReference>
<dbReference type="PANTHER" id="PTHR45855">
    <property type="entry name" value="TRANSCRIPTION FACTOR PIF1-RELATED"/>
    <property type="match status" value="1"/>
</dbReference>
<evidence type="ECO:0000256" key="7">
    <source>
        <dbReference type="SAM" id="MobiDB-lite"/>
    </source>
</evidence>
<dbReference type="Pfam" id="PF03763">
    <property type="entry name" value="Remorin_C"/>
    <property type="match status" value="1"/>
</dbReference>
<feature type="region of interest" description="Disordered" evidence="7">
    <location>
        <begin position="74"/>
        <end position="132"/>
    </location>
</feature>
<dbReference type="GO" id="GO:0005634">
    <property type="term" value="C:nucleus"/>
    <property type="evidence" value="ECO:0007669"/>
    <property type="project" value="UniProtKB-SubCell"/>
</dbReference>
<evidence type="ECO:0000313" key="9">
    <source>
        <dbReference type="EMBL" id="PQM42361.1"/>
    </source>
</evidence>
<feature type="compositionally biased region" description="Basic and acidic residues" evidence="7">
    <location>
        <begin position="203"/>
        <end position="231"/>
    </location>
</feature>
<dbReference type="InterPro" id="IPR005516">
    <property type="entry name" value="Remorin_C"/>
</dbReference>
<keyword evidence="10" id="KW-1185">Reference proteome</keyword>
<dbReference type="SMART" id="SM00353">
    <property type="entry name" value="HLH"/>
    <property type="match status" value="1"/>
</dbReference>
<keyword evidence="4" id="KW-0238">DNA-binding</keyword>
<dbReference type="InterPro" id="IPR011598">
    <property type="entry name" value="bHLH_dom"/>
</dbReference>
<accession>A0A314UY79</accession>
<name>A0A314UY79_PRUYE</name>
<comment type="subcellular location">
    <subcellularLocation>
        <location evidence="1">Nucleus</location>
    </subcellularLocation>
</comment>
<comment type="similarity">
    <text evidence="2">Belongs to the remorin family.</text>
</comment>
<dbReference type="PROSITE" id="PS50888">
    <property type="entry name" value="BHLH"/>
    <property type="match status" value="1"/>
</dbReference>
<dbReference type="Pfam" id="PF00010">
    <property type="entry name" value="HLH"/>
    <property type="match status" value="1"/>
</dbReference>
<feature type="compositionally biased region" description="Basic and acidic residues" evidence="7">
    <location>
        <begin position="246"/>
        <end position="256"/>
    </location>
</feature>
<organism evidence="9 10">
    <name type="scientific">Prunus yedoensis var. nudiflora</name>
    <dbReference type="NCBI Taxonomy" id="2094558"/>
    <lineage>
        <taxon>Eukaryota</taxon>
        <taxon>Viridiplantae</taxon>
        <taxon>Streptophyta</taxon>
        <taxon>Embryophyta</taxon>
        <taxon>Tracheophyta</taxon>
        <taxon>Spermatophyta</taxon>
        <taxon>Magnoliopsida</taxon>
        <taxon>eudicotyledons</taxon>
        <taxon>Gunneridae</taxon>
        <taxon>Pentapetalae</taxon>
        <taxon>rosids</taxon>
        <taxon>fabids</taxon>
        <taxon>Rosales</taxon>
        <taxon>Rosaceae</taxon>
        <taxon>Amygdaloideae</taxon>
        <taxon>Amygdaleae</taxon>
        <taxon>Prunus</taxon>
    </lineage>
</organism>
<sequence length="465" mass="52449">MSHYSDAQDIEFSTAVAAAAFAIHSNEEARLQYQKGMRESLQISRTKTLRDAMAGWPSSGEVNRRLSNKEAKNAGETLMRKPMGQDQRTLESAFPSRYPNRASSTRSSTPADGYQNRRESSTRHNTQETEADAWEKAQIKKIQRRYEKVKSAILAWENEKKMQAKIKMEKRKSELEQRRASNMQHYQIKQTRIDQIAGGARAQMEEKRRNEESKENQDDGQETTKDGESGRSRSTRPKRAAAVHNQSERKRRDRINQKMKALQRLVPNASKTDKASMLDEVIKYLEQLQAQVQMMSSVRNMPHMNMNMNMMMPLGMQQQQHLHQMSFLAHMGMGGNVGPLGLGMGMGIGIIDMSNNMARMAAHAHHQSLRPLIPHPTPVVAAAPTFIPPFMVPPLMPRHPPSQAKPDPACTNASDRLPDPYGALLAQQSMNMDLFNRMAALYHQQVNHTTAATSSPSQSNHVQGN</sequence>
<dbReference type="GO" id="GO:0046983">
    <property type="term" value="F:protein dimerization activity"/>
    <property type="evidence" value="ECO:0007669"/>
    <property type="project" value="InterPro"/>
</dbReference>
<dbReference type="GO" id="GO:0003677">
    <property type="term" value="F:DNA binding"/>
    <property type="evidence" value="ECO:0007669"/>
    <property type="project" value="UniProtKB-KW"/>
</dbReference>
<proteinExistence type="inferred from homology"/>
<evidence type="ECO:0000256" key="5">
    <source>
        <dbReference type="ARBA" id="ARBA00023163"/>
    </source>
</evidence>
<reference evidence="9 10" key="1">
    <citation type="submission" date="2018-02" db="EMBL/GenBank/DDBJ databases">
        <title>Draft genome of wild Prunus yedoensis var. nudiflora.</title>
        <authorList>
            <person name="Baek S."/>
            <person name="Kim J.-H."/>
            <person name="Choi K."/>
            <person name="Kim G.-B."/>
            <person name="Cho A."/>
            <person name="Jang H."/>
            <person name="Shin C.-H."/>
            <person name="Yu H.-J."/>
            <person name="Mun J.-H."/>
        </authorList>
    </citation>
    <scope>NUCLEOTIDE SEQUENCE [LARGE SCALE GENOMIC DNA]</scope>
    <source>
        <strain evidence="10">cv. Jeju island</strain>
        <tissue evidence="9">Leaf</tissue>
    </source>
</reference>
<dbReference type="InterPro" id="IPR047265">
    <property type="entry name" value="PIF1-like_bHLH"/>
</dbReference>
<comment type="caution">
    <text evidence="9">The sequence shown here is derived from an EMBL/GenBank/DDBJ whole genome shotgun (WGS) entry which is preliminary data.</text>
</comment>
<keyword evidence="3" id="KW-0805">Transcription regulation</keyword>
<protein>
    <submittedName>
        <fullName evidence="9">Transcription factor PIF7</fullName>
    </submittedName>
</protein>
<keyword evidence="6" id="KW-0539">Nucleus</keyword>
<dbReference type="AlphaFoldDB" id="A0A314UY79"/>
<evidence type="ECO:0000256" key="6">
    <source>
        <dbReference type="ARBA" id="ARBA00023242"/>
    </source>
</evidence>
<keyword evidence="5" id="KW-0804">Transcription</keyword>
<evidence type="ECO:0000256" key="4">
    <source>
        <dbReference type="ARBA" id="ARBA00023125"/>
    </source>
</evidence>
<evidence type="ECO:0000256" key="1">
    <source>
        <dbReference type="ARBA" id="ARBA00004123"/>
    </source>
</evidence>
<feature type="compositionally biased region" description="Polar residues" evidence="7">
    <location>
        <begin position="180"/>
        <end position="190"/>
    </location>
</feature>
<feature type="region of interest" description="Disordered" evidence="7">
    <location>
        <begin position="167"/>
        <end position="261"/>
    </location>
</feature>
<dbReference type="STRING" id="2094558.A0A314UY79"/>
<feature type="domain" description="BHLH" evidence="8">
    <location>
        <begin position="239"/>
        <end position="288"/>
    </location>
</feature>
<evidence type="ECO:0000313" key="10">
    <source>
        <dbReference type="Proteomes" id="UP000250321"/>
    </source>
</evidence>
<dbReference type="Proteomes" id="UP000250321">
    <property type="component" value="Unassembled WGS sequence"/>
</dbReference>
<evidence type="ECO:0000256" key="3">
    <source>
        <dbReference type="ARBA" id="ARBA00023015"/>
    </source>
</evidence>
<evidence type="ECO:0000259" key="8">
    <source>
        <dbReference type="PROSITE" id="PS50888"/>
    </source>
</evidence>
<dbReference type="CDD" id="cd11445">
    <property type="entry name" value="bHLH_AtPIF_like"/>
    <property type="match status" value="1"/>
</dbReference>
<dbReference type="InterPro" id="IPR031066">
    <property type="entry name" value="bHLH_ALC-like_plant"/>
</dbReference>
<feature type="compositionally biased region" description="Basic and acidic residues" evidence="7">
    <location>
        <begin position="115"/>
        <end position="132"/>
    </location>
</feature>
<feature type="region of interest" description="Disordered" evidence="7">
    <location>
        <begin position="397"/>
        <end position="416"/>
    </location>
</feature>
<dbReference type="EMBL" id="PJQY01002841">
    <property type="protein sequence ID" value="PQM42361.1"/>
    <property type="molecule type" value="Genomic_DNA"/>
</dbReference>